<name>A0A4R3VC86_ROSSA</name>
<reference evidence="1 2" key="1">
    <citation type="submission" date="2019-03" db="EMBL/GenBank/DDBJ databases">
        <title>Genomic Encyclopedia of Type Strains, Phase IV (KMG-IV): sequencing the most valuable type-strain genomes for metagenomic binning, comparative biology and taxonomic classification.</title>
        <authorList>
            <person name="Goeker M."/>
        </authorList>
    </citation>
    <scope>NUCLEOTIDE SEQUENCE [LARGE SCALE GENOMIC DNA]</scope>
    <source>
        <strain evidence="1 2">DSM 654</strain>
    </source>
</reference>
<protein>
    <submittedName>
        <fullName evidence="1">Uncharacterized protein</fullName>
    </submittedName>
</protein>
<sequence length="422" mass="44482">MLAALHFPAHAYSGVAAIEPQIVDDSTLKPRSVAVGGATVLPTTRTIPHWWGSMTDPTNGASYGYNMVGANPYSCAGPDCTVVIQVDIVPLIVNIGGLSFSGSDVLAPTLASPVFQGNDYGATLFATAGAANHPRGPGGLLSQGDAGQMLQLQDATMRAQFNQAGQSSYHLILLPNVLPAVTISVPANQGTLRQSGRGVVFADVDIGWWSSQINNLRNQADPTHLAMFLTDNVMLYDGNNPSNCCVIGYHGTKATGNGGGSTNSNGNAEVQTFVWASWVQPGLFARPNGGTSWALQDIHALSHEIAEWADDPFVNNAVQPWLTPTAPQYGCTTLLETGDPVVGIGFAMGVNTYQQGSNPNGTQSADGYYHPEDEVFLPWFLRTAPNTVSEPTQSASANIGRYTLMGDLNPFPGFRAPATGCQ</sequence>
<comment type="caution">
    <text evidence="1">The sequence shown here is derived from an EMBL/GenBank/DDBJ whole genome shotgun (WGS) entry which is preliminary data.</text>
</comment>
<dbReference type="RefSeq" id="WP_165917498.1">
    <property type="nucleotide sequence ID" value="NZ_CBCSGL010000003.1"/>
</dbReference>
<evidence type="ECO:0000313" key="2">
    <source>
        <dbReference type="Proteomes" id="UP000295110"/>
    </source>
</evidence>
<proteinExistence type="predicted"/>
<dbReference type="AlphaFoldDB" id="A0A4R3VC86"/>
<dbReference type="Proteomes" id="UP000295110">
    <property type="component" value="Unassembled WGS sequence"/>
</dbReference>
<dbReference type="EMBL" id="SMBU01000006">
    <property type="protein sequence ID" value="TCV01242.1"/>
    <property type="molecule type" value="Genomic_DNA"/>
</dbReference>
<gene>
    <name evidence="1" type="ORF">EV671_1006168</name>
</gene>
<keyword evidence="2" id="KW-1185">Reference proteome</keyword>
<evidence type="ECO:0000313" key="1">
    <source>
        <dbReference type="EMBL" id="TCV01242.1"/>
    </source>
</evidence>
<organism evidence="1 2">
    <name type="scientific">Roseateles saccharophilus</name>
    <name type="common">Pseudomonas saccharophila</name>
    <dbReference type="NCBI Taxonomy" id="304"/>
    <lineage>
        <taxon>Bacteria</taxon>
        <taxon>Pseudomonadati</taxon>
        <taxon>Pseudomonadota</taxon>
        <taxon>Betaproteobacteria</taxon>
        <taxon>Burkholderiales</taxon>
        <taxon>Sphaerotilaceae</taxon>
        <taxon>Roseateles</taxon>
    </lineage>
</organism>
<accession>A0A4R3VC86</accession>